<keyword evidence="1" id="KW-1133">Transmembrane helix</keyword>
<dbReference type="AlphaFoldDB" id="A0A9Q0G5R5"/>
<sequence length="67" mass="7505">MDCMNSGLEDADLRIVVDLCRKGVDLRKERSSSRSVVVHPSPSFGFHLFLVAGLINLGYTTFFFLLL</sequence>
<accession>A0A9Q0G5R5</accession>
<keyword evidence="1" id="KW-0812">Transmembrane</keyword>
<evidence type="ECO:0000256" key="1">
    <source>
        <dbReference type="SAM" id="Phobius"/>
    </source>
</evidence>
<organism evidence="2 3">
    <name type="scientific">Turnera subulata</name>
    <dbReference type="NCBI Taxonomy" id="218843"/>
    <lineage>
        <taxon>Eukaryota</taxon>
        <taxon>Viridiplantae</taxon>
        <taxon>Streptophyta</taxon>
        <taxon>Embryophyta</taxon>
        <taxon>Tracheophyta</taxon>
        <taxon>Spermatophyta</taxon>
        <taxon>Magnoliopsida</taxon>
        <taxon>eudicotyledons</taxon>
        <taxon>Gunneridae</taxon>
        <taxon>Pentapetalae</taxon>
        <taxon>rosids</taxon>
        <taxon>fabids</taxon>
        <taxon>Malpighiales</taxon>
        <taxon>Passifloraceae</taxon>
        <taxon>Turnera</taxon>
    </lineage>
</organism>
<reference evidence="2" key="1">
    <citation type="submission" date="2022-02" db="EMBL/GenBank/DDBJ databases">
        <authorList>
            <person name="Henning P.M."/>
            <person name="McCubbin A.G."/>
            <person name="Shore J.S."/>
        </authorList>
    </citation>
    <scope>NUCLEOTIDE SEQUENCE</scope>
    <source>
        <strain evidence="2">F60SS</strain>
        <tissue evidence="2">Leaves</tissue>
    </source>
</reference>
<keyword evidence="1" id="KW-0472">Membrane</keyword>
<comment type="caution">
    <text evidence="2">The sequence shown here is derived from an EMBL/GenBank/DDBJ whole genome shotgun (WGS) entry which is preliminary data.</text>
</comment>
<evidence type="ECO:0000313" key="3">
    <source>
        <dbReference type="Proteomes" id="UP001141552"/>
    </source>
</evidence>
<reference evidence="2" key="2">
    <citation type="journal article" date="2023" name="Plants (Basel)">
        <title>Annotation of the Turnera subulata (Passifloraceae) Draft Genome Reveals the S-Locus Evolved after the Divergence of Turneroideae from Passifloroideae in a Stepwise Manner.</title>
        <authorList>
            <person name="Henning P.M."/>
            <person name="Roalson E.H."/>
            <person name="Mir W."/>
            <person name="McCubbin A.G."/>
            <person name="Shore J.S."/>
        </authorList>
    </citation>
    <scope>NUCLEOTIDE SEQUENCE</scope>
    <source>
        <strain evidence="2">F60SS</strain>
    </source>
</reference>
<name>A0A9Q0G5R5_9ROSI</name>
<dbReference type="Proteomes" id="UP001141552">
    <property type="component" value="Unassembled WGS sequence"/>
</dbReference>
<protein>
    <submittedName>
        <fullName evidence="2">Uncharacterized protein</fullName>
    </submittedName>
</protein>
<proteinExistence type="predicted"/>
<dbReference type="EMBL" id="JAKUCV010002055">
    <property type="protein sequence ID" value="KAJ4844099.1"/>
    <property type="molecule type" value="Genomic_DNA"/>
</dbReference>
<feature type="transmembrane region" description="Helical" evidence="1">
    <location>
        <begin position="44"/>
        <end position="66"/>
    </location>
</feature>
<keyword evidence="3" id="KW-1185">Reference proteome</keyword>
<evidence type="ECO:0000313" key="2">
    <source>
        <dbReference type="EMBL" id="KAJ4844099.1"/>
    </source>
</evidence>
<gene>
    <name evidence="2" type="ORF">Tsubulata_006491</name>
</gene>